<dbReference type="OMA" id="PMRSNFV"/>
<feature type="compositionally biased region" description="Polar residues" evidence="1">
    <location>
        <begin position="955"/>
        <end position="970"/>
    </location>
</feature>
<feature type="compositionally biased region" description="Polar residues" evidence="1">
    <location>
        <begin position="1139"/>
        <end position="1148"/>
    </location>
</feature>
<feature type="compositionally biased region" description="Basic and acidic residues" evidence="1">
    <location>
        <begin position="461"/>
        <end position="474"/>
    </location>
</feature>
<feature type="domain" description="Protein NPAT C-terminal" evidence="2">
    <location>
        <begin position="1022"/>
        <end position="1361"/>
    </location>
</feature>
<feature type="compositionally biased region" description="Polar residues" evidence="1">
    <location>
        <begin position="493"/>
        <end position="522"/>
    </location>
</feature>
<feature type="compositionally biased region" description="Basic and acidic residues" evidence="1">
    <location>
        <begin position="1020"/>
        <end position="1031"/>
    </location>
</feature>
<reference evidence="3" key="2">
    <citation type="submission" date="2025-08" db="UniProtKB">
        <authorList>
            <consortium name="Ensembl"/>
        </authorList>
    </citation>
    <scope>IDENTIFICATION</scope>
</reference>
<dbReference type="GeneTree" id="ENSGT00390000012388"/>
<feature type="compositionally biased region" description="Basic and acidic residues" evidence="1">
    <location>
        <begin position="1128"/>
        <end position="1138"/>
    </location>
</feature>
<dbReference type="PANTHER" id="PTHR15087">
    <property type="entry name" value="PROTEIN NPAT"/>
    <property type="match status" value="1"/>
</dbReference>
<dbReference type="PANTHER" id="PTHR15087:SF14">
    <property type="entry name" value="PROTEIN NPAT"/>
    <property type="match status" value="1"/>
</dbReference>
<feature type="compositionally biased region" description="Low complexity" evidence="1">
    <location>
        <begin position="233"/>
        <end position="243"/>
    </location>
</feature>
<dbReference type="InterPro" id="IPR006594">
    <property type="entry name" value="LisH"/>
</dbReference>
<feature type="compositionally biased region" description="Basic and acidic residues" evidence="1">
    <location>
        <begin position="1321"/>
        <end position="1341"/>
    </location>
</feature>
<feature type="region of interest" description="Disordered" evidence="1">
    <location>
        <begin position="1285"/>
        <end position="1341"/>
    </location>
</feature>
<feature type="compositionally biased region" description="Low complexity" evidence="1">
    <location>
        <begin position="938"/>
        <end position="954"/>
    </location>
</feature>
<dbReference type="Pfam" id="PF15712">
    <property type="entry name" value="NPAT_C"/>
    <property type="match status" value="1"/>
</dbReference>
<feature type="region of interest" description="Disordered" evidence="1">
    <location>
        <begin position="863"/>
        <end position="892"/>
    </location>
</feature>
<proteinExistence type="predicted"/>
<dbReference type="STRING" id="161767.ENSAPEP00000028812"/>
<keyword evidence="4" id="KW-1185">Reference proteome</keyword>
<name>A0A3P8U0J3_AMPPE</name>
<feature type="region of interest" description="Disordered" evidence="1">
    <location>
        <begin position="356"/>
        <end position="436"/>
    </location>
</feature>
<dbReference type="GO" id="GO:0003712">
    <property type="term" value="F:transcription coregulator activity"/>
    <property type="evidence" value="ECO:0007669"/>
    <property type="project" value="TreeGrafter"/>
</dbReference>
<feature type="compositionally biased region" description="Basic and acidic residues" evidence="1">
    <location>
        <begin position="1087"/>
        <end position="1117"/>
    </location>
</feature>
<feature type="compositionally biased region" description="Low complexity" evidence="1">
    <location>
        <begin position="1164"/>
        <end position="1178"/>
    </location>
</feature>
<feature type="region of interest" description="Disordered" evidence="1">
    <location>
        <begin position="448"/>
        <end position="534"/>
    </location>
</feature>
<evidence type="ECO:0000259" key="2">
    <source>
        <dbReference type="Pfam" id="PF15712"/>
    </source>
</evidence>
<organism evidence="3 4">
    <name type="scientific">Amphiprion percula</name>
    <name type="common">Orange clownfish</name>
    <name type="synonym">Lutjanus percula</name>
    <dbReference type="NCBI Taxonomy" id="161767"/>
    <lineage>
        <taxon>Eukaryota</taxon>
        <taxon>Metazoa</taxon>
        <taxon>Chordata</taxon>
        <taxon>Craniata</taxon>
        <taxon>Vertebrata</taxon>
        <taxon>Euteleostomi</taxon>
        <taxon>Actinopterygii</taxon>
        <taxon>Neopterygii</taxon>
        <taxon>Teleostei</taxon>
        <taxon>Neoteleostei</taxon>
        <taxon>Acanthomorphata</taxon>
        <taxon>Ovalentaria</taxon>
        <taxon>Pomacentridae</taxon>
        <taxon>Amphiprion</taxon>
    </lineage>
</organism>
<feature type="region of interest" description="Disordered" evidence="1">
    <location>
        <begin position="204"/>
        <end position="252"/>
    </location>
</feature>
<evidence type="ECO:0000313" key="3">
    <source>
        <dbReference type="Ensembl" id="ENSAPEP00000028812.1"/>
    </source>
</evidence>
<sequence length="1361" mass="144181">MLLPSDVARLVLGYLQEEGLSATSQAFINESPNLKEYADHTIGDGTIPACVFSVFGKDLTTILNEYMAAKAKESSHEVPVLMTSLWKKLDFTLNQIKSLQNSPAISANQRIRSRVGVANMARQQTLTVTSAEGLICSSVSETNSVISPAHTSHSMLGHSTPVCYTGPHNRPALGSGTPQQIHDVNRLLNTPRDTPVQIIVSENRLNSGPMSPGRRKWDNPRKRSGALGGSSGAGRSATTAGSLNSEPQTEEVVNENFPQLVIQNARDKILGDRSLQEKLAENINKILANEPVPQTSKASSNTMDSEQSIDEILGLQGEIHMSDDAIHDILEQTESDPAFQALFDLFDYHKNRLTDGETGDGDISSSPEENDTAGPSSTVRPLQSDDPDAGNRDANASNTAPVMLKMRAGQERKTRKSTAPTLLKKTVLGPSGRASRIENSSARLLVTQENHQGVSSAAVDSNRKEKGTLSRDDADVTPMDTDEPLNTPPPSVDSLTTQEPATNDSTFTTPALSESFTVPSSRDSAEFAASEDTLASDVGKKQVYKQTQGCKEKPAAAPSSAVPVLLSPVQYQQNNTTNLPQTTVSSSKGDTLPVSTVSVAPGSSSAGVAATTASLSSSASTSTTLTTTSASPASSSFAPVVATPSPSTTSPGTPSKAAADSSDIMSLKIIISDNQDEDSSSDAALNKAIASISRPKIPTIYLSSPAKSPAILGTPKANLDEAALAVSGLQRSEAHGSPLSCKAGAVISSPLTGTAQAHPSYIIQLPLDTATPAVQGATTSYFLLTEPPPTDVQTRQVLLPAGVSKGQSLPTNQYGVATPTLPTGFSTGSALILPSPMKSMMLPVSVVGQNSLGKVQMVSNQLVATPSPGPVKQTETNKTTSPSVVTRQSATAGTEKNLVGAVVQPAVADNTGQQDAAKGPSHRRILCFDSSREVQPQTSRTSASAAPNASTSQSVQQAVKDNKQPITQTKPAILGGNKLKRRIEMVRCTVDPKTGVSLVKDSNPIQQQQKDPVRRNSRKQQHDIHNKEPRSTDTSSVDASQSKSESSRRSKSSDRKHSRDTHNDKAKAKDSRSSRSMSSDSAQKSGNRKDKEESGRKEPAENVPLKSREGRTEKRTPSQEMPNVTANKENEMKVRTKEQSTPSSSASRDFSPPAVTQAASNTQSKAAKAPSKTSSLAKQAAEMLQDMQGLYSPSTPVKKLGAGSSDVTLPGTGRNQEPPAEGPRTPSRQKKGKDGEGTPKHLLLHNTPDVPGCSPASEAGSENSINMAAHTLMILSRAAIARTGTPLKDSLRQEGVGEKSPTSSKNSKKRKQSSPTASPPAKKESKRSPSKMKDRERKKLIDCFPHDLDVDKFLSSLHYDE</sequence>
<accession>A0A3P8U0J3</accession>
<dbReference type="PROSITE" id="PS50896">
    <property type="entry name" value="LISH"/>
    <property type="match status" value="1"/>
</dbReference>
<feature type="compositionally biased region" description="Low complexity" evidence="1">
    <location>
        <begin position="1074"/>
        <end position="1085"/>
    </location>
</feature>
<feature type="region of interest" description="Disordered" evidence="1">
    <location>
        <begin position="575"/>
        <end position="660"/>
    </location>
</feature>
<evidence type="ECO:0000256" key="1">
    <source>
        <dbReference type="SAM" id="MobiDB-lite"/>
    </source>
</evidence>
<feature type="region of interest" description="Disordered" evidence="1">
    <location>
        <begin position="995"/>
        <end position="1264"/>
    </location>
</feature>
<feature type="compositionally biased region" description="Polar residues" evidence="1">
    <location>
        <begin position="873"/>
        <end position="892"/>
    </location>
</feature>
<feature type="compositionally biased region" description="Basic and acidic residues" evidence="1">
    <location>
        <begin position="1045"/>
        <end position="1073"/>
    </location>
</feature>
<reference evidence="3 4" key="1">
    <citation type="submission" date="2018-03" db="EMBL/GenBank/DDBJ databases">
        <title>Finding Nemo's genes: A chromosome-scale reference assembly of the genome of the orange clownfish Amphiprion percula.</title>
        <authorList>
            <person name="Lehmann R."/>
        </authorList>
    </citation>
    <scope>NUCLEOTIDE SEQUENCE</scope>
</reference>
<feature type="compositionally biased region" description="Polar residues" evidence="1">
    <location>
        <begin position="1118"/>
        <end position="1127"/>
    </location>
</feature>
<reference evidence="3" key="3">
    <citation type="submission" date="2025-09" db="UniProtKB">
        <authorList>
            <consortium name="Ensembl"/>
        </authorList>
    </citation>
    <scope>IDENTIFICATION</scope>
</reference>
<feature type="compositionally biased region" description="Low complexity" evidence="1">
    <location>
        <begin position="593"/>
        <end position="659"/>
    </location>
</feature>
<dbReference type="SMART" id="SM00667">
    <property type="entry name" value="LisH"/>
    <property type="match status" value="1"/>
</dbReference>
<dbReference type="Proteomes" id="UP000265080">
    <property type="component" value="Chromosome 9"/>
</dbReference>
<feature type="region of interest" description="Disordered" evidence="1">
    <location>
        <begin position="930"/>
        <end position="974"/>
    </location>
</feature>
<feature type="compositionally biased region" description="Polar residues" evidence="1">
    <location>
        <begin position="363"/>
        <end position="381"/>
    </location>
</feature>
<dbReference type="InterPro" id="IPR052850">
    <property type="entry name" value="NPAT_LisH"/>
</dbReference>
<evidence type="ECO:0000313" key="4">
    <source>
        <dbReference type="Proteomes" id="UP000265080"/>
    </source>
</evidence>
<dbReference type="Ensembl" id="ENSAPET00000029572.1">
    <property type="protein sequence ID" value="ENSAPEP00000028812.1"/>
    <property type="gene ID" value="ENSAPEG00000020478.1"/>
</dbReference>
<feature type="compositionally biased region" description="Polar residues" evidence="1">
    <location>
        <begin position="448"/>
        <end position="459"/>
    </location>
</feature>
<dbReference type="GO" id="GO:0005634">
    <property type="term" value="C:nucleus"/>
    <property type="evidence" value="ECO:0007669"/>
    <property type="project" value="TreeGrafter"/>
</dbReference>
<protein>
    <recommendedName>
        <fullName evidence="2">Protein NPAT C-terminal domain-containing protein</fullName>
    </recommendedName>
</protein>
<dbReference type="InterPro" id="IPR031442">
    <property type="entry name" value="NPAT_C"/>
</dbReference>